<dbReference type="InterPro" id="IPR004294">
    <property type="entry name" value="Carotenoid_Oase"/>
</dbReference>
<accession>A0A6J7PTD2</accession>
<name>A0A6J7PTD2_9ZZZZ</name>
<dbReference type="Pfam" id="PF03055">
    <property type="entry name" value="RPE65"/>
    <property type="match status" value="1"/>
</dbReference>
<evidence type="ECO:0000256" key="2">
    <source>
        <dbReference type="ARBA" id="ARBA00006787"/>
    </source>
</evidence>
<organism evidence="6">
    <name type="scientific">freshwater metagenome</name>
    <dbReference type="NCBI Taxonomy" id="449393"/>
    <lineage>
        <taxon>unclassified sequences</taxon>
        <taxon>metagenomes</taxon>
        <taxon>ecological metagenomes</taxon>
    </lineage>
</organism>
<evidence type="ECO:0000256" key="3">
    <source>
        <dbReference type="ARBA" id="ARBA00022723"/>
    </source>
</evidence>
<protein>
    <submittedName>
        <fullName evidence="6">Unannotated protein</fullName>
    </submittedName>
</protein>
<dbReference type="GO" id="GO:0010436">
    <property type="term" value="F:carotenoid dioxygenase activity"/>
    <property type="evidence" value="ECO:0007669"/>
    <property type="project" value="TreeGrafter"/>
</dbReference>
<dbReference type="AlphaFoldDB" id="A0A6J7PTD2"/>
<evidence type="ECO:0000256" key="5">
    <source>
        <dbReference type="ARBA" id="ARBA00023004"/>
    </source>
</evidence>
<keyword evidence="4" id="KW-0560">Oxidoreductase</keyword>
<dbReference type="PANTHER" id="PTHR10543:SF89">
    <property type="entry name" value="CAROTENOID 9,10(9',10')-CLEAVAGE DIOXYGENASE 1"/>
    <property type="match status" value="1"/>
</dbReference>
<dbReference type="PANTHER" id="PTHR10543">
    <property type="entry name" value="BETA-CAROTENE DIOXYGENASE"/>
    <property type="match status" value="1"/>
</dbReference>
<keyword evidence="3" id="KW-0479">Metal-binding</keyword>
<dbReference type="EMBL" id="CAFBPC010000147">
    <property type="protein sequence ID" value="CAB5007815.1"/>
    <property type="molecule type" value="Genomic_DNA"/>
</dbReference>
<comment type="cofactor">
    <cofactor evidence="1">
        <name>Fe(2+)</name>
        <dbReference type="ChEBI" id="CHEBI:29033"/>
    </cofactor>
</comment>
<keyword evidence="5" id="KW-0408">Iron</keyword>
<evidence type="ECO:0000256" key="4">
    <source>
        <dbReference type="ARBA" id="ARBA00023002"/>
    </source>
</evidence>
<evidence type="ECO:0000256" key="1">
    <source>
        <dbReference type="ARBA" id="ARBA00001954"/>
    </source>
</evidence>
<dbReference type="GO" id="GO:0046872">
    <property type="term" value="F:metal ion binding"/>
    <property type="evidence" value="ECO:0007669"/>
    <property type="project" value="UniProtKB-KW"/>
</dbReference>
<comment type="similarity">
    <text evidence="2">Belongs to the carotenoid oxygenase family.</text>
</comment>
<proteinExistence type="inferred from homology"/>
<reference evidence="6" key="1">
    <citation type="submission" date="2020-05" db="EMBL/GenBank/DDBJ databases">
        <authorList>
            <person name="Chiriac C."/>
            <person name="Salcher M."/>
            <person name="Ghai R."/>
            <person name="Kavagutti S V."/>
        </authorList>
    </citation>
    <scope>NUCLEOTIDE SEQUENCE</scope>
</reference>
<dbReference type="GO" id="GO:0016121">
    <property type="term" value="P:carotene catabolic process"/>
    <property type="evidence" value="ECO:0007669"/>
    <property type="project" value="TreeGrafter"/>
</dbReference>
<sequence>MFDLPTVFNLEAAMSGQGLPYFWDHDYPARIGLLPREGNGDDVKWIDVDPCYLFHPMNAYDDGDEVVLDAARHSKMFDKERRGPSEGPPTLDRWRLNAVTGTHTHERIDDRPQEFPRINESFVGLRNQFGYTAGIAAGFKQDTLIKVNLDSRKVEARNDTARYGYGEPVFIPREGATAEDDGYVMALRLDTETQTSDLAIFNAQSITEDPIAVVHVPARIPNGFHGNWIPDGQ</sequence>
<gene>
    <name evidence="6" type="ORF">UFOPK4057_00714</name>
</gene>
<evidence type="ECO:0000313" key="6">
    <source>
        <dbReference type="EMBL" id="CAB5007815.1"/>
    </source>
</evidence>